<proteinExistence type="predicted"/>
<sequence>MLSPHISKSKSRYSSPAHIRLVASTRDLTVLCYSSSLLSAAAIRQSPNDSSLKEGGSARKENKRIFANRYFLIQTTKSVSSTYVGPPGMIHRLRKTAPSVCSAMFKPFPLQAPAAEPTNTPATVVPEGIKRSLDSGSLSVETDFASP</sequence>
<protein>
    <submittedName>
        <fullName evidence="2">Uncharacterized protein</fullName>
    </submittedName>
</protein>
<reference evidence="2" key="1">
    <citation type="submission" date="2016-11" db="UniProtKB">
        <authorList>
            <consortium name="WormBaseParasite"/>
        </authorList>
    </citation>
    <scope>IDENTIFICATION</scope>
</reference>
<organism evidence="1 2">
    <name type="scientific">Steinernema glaseri</name>
    <dbReference type="NCBI Taxonomy" id="37863"/>
    <lineage>
        <taxon>Eukaryota</taxon>
        <taxon>Metazoa</taxon>
        <taxon>Ecdysozoa</taxon>
        <taxon>Nematoda</taxon>
        <taxon>Chromadorea</taxon>
        <taxon>Rhabditida</taxon>
        <taxon>Tylenchina</taxon>
        <taxon>Panagrolaimomorpha</taxon>
        <taxon>Strongyloidoidea</taxon>
        <taxon>Steinernematidae</taxon>
        <taxon>Steinernema</taxon>
    </lineage>
</organism>
<dbReference type="WBParaSite" id="L893_g5533.t1">
    <property type="protein sequence ID" value="L893_g5533.t1"/>
    <property type="gene ID" value="L893_g5533"/>
</dbReference>
<dbReference type="Proteomes" id="UP000095287">
    <property type="component" value="Unplaced"/>
</dbReference>
<evidence type="ECO:0000313" key="1">
    <source>
        <dbReference type="Proteomes" id="UP000095287"/>
    </source>
</evidence>
<name>A0A1I8AHH5_9BILA</name>
<accession>A0A1I8AHH5</accession>
<keyword evidence="1" id="KW-1185">Reference proteome</keyword>
<evidence type="ECO:0000313" key="2">
    <source>
        <dbReference type="WBParaSite" id="L893_g5533.t1"/>
    </source>
</evidence>
<dbReference type="AlphaFoldDB" id="A0A1I8AHH5"/>